<proteinExistence type="predicted"/>
<feature type="compositionally biased region" description="Polar residues" evidence="2">
    <location>
        <begin position="886"/>
        <end position="898"/>
    </location>
</feature>
<protein>
    <recommendedName>
        <fullName evidence="3">W2 domain-containing protein</fullName>
    </recommendedName>
</protein>
<evidence type="ECO:0000256" key="1">
    <source>
        <dbReference type="ARBA" id="ARBA00022845"/>
    </source>
</evidence>
<dbReference type="PANTHER" id="PTHR23253:SF78">
    <property type="entry name" value="EUKARYOTIC TRANSLATION INITIATION FACTOR 4G1, ISOFORM B-RELATED"/>
    <property type="match status" value="1"/>
</dbReference>
<evidence type="ECO:0000259" key="3">
    <source>
        <dbReference type="PROSITE" id="PS51363"/>
    </source>
</evidence>
<feature type="region of interest" description="Disordered" evidence="2">
    <location>
        <begin position="181"/>
        <end position="204"/>
    </location>
</feature>
<feature type="region of interest" description="Disordered" evidence="2">
    <location>
        <begin position="880"/>
        <end position="910"/>
    </location>
</feature>
<dbReference type="InterPro" id="IPR003890">
    <property type="entry name" value="MIF4G-like_typ-3"/>
</dbReference>
<name>A0A9Q0RMW2_BLOTA</name>
<feature type="compositionally biased region" description="Polar residues" evidence="2">
    <location>
        <begin position="428"/>
        <end position="441"/>
    </location>
</feature>
<dbReference type="Pfam" id="PF02854">
    <property type="entry name" value="MIF4G"/>
    <property type="match status" value="1"/>
</dbReference>
<accession>A0A9Q0RMW2</accession>
<evidence type="ECO:0000256" key="2">
    <source>
        <dbReference type="SAM" id="MobiDB-lite"/>
    </source>
</evidence>
<dbReference type="PROSITE" id="PS51363">
    <property type="entry name" value="W2"/>
    <property type="match status" value="1"/>
</dbReference>
<dbReference type="InterPro" id="IPR003307">
    <property type="entry name" value="W2_domain"/>
</dbReference>
<dbReference type="SMART" id="SM00543">
    <property type="entry name" value="MIF4G"/>
    <property type="match status" value="1"/>
</dbReference>
<dbReference type="EMBL" id="JAPWDV010000002">
    <property type="protein sequence ID" value="KAJ6218951.1"/>
    <property type="molecule type" value="Genomic_DNA"/>
</dbReference>
<dbReference type="GO" id="GO:0016281">
    <property type="term" value="C:eukaryotic translation initiation factor 4F complex"/>
    <property type="evidence" value="ECO:0007669"/>
    <property type="project" value="TreeGrafter"/>
</dbReference>
<feature type="compositionally biased region" description="Polar residues" evidence="2">
    <location>
        <begin position="384"/>
        <end position="399"/>
    </location>
</feature>
<comment type="caution">
    <text evidence="4">The sequence shown here is derived from an EMBL/GenBank/DDBJ whole genome shotgun (WGS) entry which is preliminary data.</text>
</comment>
<feature type="region of interest" description="Disordered" evidence="2">
    <location>
        <begin position="932"/>
        <end position="1014"/>
    </location>
</feature>
<dbReference type="PANTHER" id="PTHR23253">
    <property type="entry name" value="EUKARYOTIC TRANSLATION INITIATION FACTOR 4 GAMMA"/>
    <property type="match status" value="1"/>
</dbReference>
<dbReference type="InterPro" id="IPR016024">
    <property type="entry name" value="ARM-type_fold"/>
</dbReference>
<feature type="domain" description="W2" evidence="3">
    <location>
        <begin position="1203"/>
        <end position="1350"/>
    </location>
</feature>
<dbReference type="Proteomes" id="UP001142055">
    <property type="component" value="Chromosome 2"/>
</dbReference>
<evidence type="ECO:0000313" key="4">
    <source>
        <dbReference type="EMBL" id="KAJ6218951.1"/>
    </source>
</evidence>
<feature type="compositionally biased region" description="Polar residues" evidence="2">
    <location>
        <begin position="466"/>
        <end position="480"/>
    </location>
</feature>
<evidence type="ECO:0000313" key="5">
    <source>
        <dbReference type="Proteomes" id="UP001142055"/>
    </source>
</evidence>
<dbReference type="SUPFAM" id="SSF48371">
    <property type="entry name" value="ARM repeat"/>
    <property type="match status" value="3"/>
</dbReference>
<keyword evidence="5" id="KW-1185">Reference proteome</keyword>
<feature type="compositionally biased region" description="Low complexity" evidence="2">
    <location>
        <begin position="181"/>
        <end position="200"/>
    </location>
</feature>
<feature type="compositionally biased region" description="Low complexity" evidence="2">
    <location>
        <begin position="941"/>
        <end position="951"/>
    </location>
</feature>
<feature type="region of interest" description="Disordered" evidence="2">
    <location>
        <begin position="423"/>
        <end position="482"/>
    </location>
</feature>
<gene>
    <name evidence="4" type="ORF">RDWZM_004763</name>
</gene>
<reference evidence="4" key="1">
    <citation type="submission" date="2022-12" db="EMBL/GenBank/DDBJ databases">
        <title>Genome assemblies of Blomia tropicalis.</title>
        <authorList>
            <person name="Cui Y."/>
        </authorList>
    </citation>
    <scope>NUCLEOTIDE SEQUENCE</scope>
    <source>
        <tissue evidence="4">Adult mites</tissue>
    </source>
</reference>
<dbReference type="GO" id="GO:0003729">
    <property type="term" value="F:mRNA binding"/>
    <property type="evidence" value="ECO:0007669"/>
    <property type="project" value="TreeGrafter"/>
</dbReference>
<feature type="compositionally biased region" description="Polar residues" evidence="2">
    <location>
        <begin position="992"/>
        <end position="1014"/>
    </location>
</feature>
<sequence>MHPQHPQAPTPQVIQTQTQLMRPYHGHQQPPNQQTLVPQQPIQVGNTVQQPPNVQSHMIRNSGPYAHGYQHIQNANRLPMAGQHRPQYNHHRNTNAVAGQQIQNMQTQQGNLYIMHHGMSPNMYTPLPPHTFMNHYHMPPNILLQDSYSVQPQIRQFQPQTQPINIPNNMQPNEMINQLNQYQQQQQQQPPHQAATQQPATKLEPKREKKLLQIFNEDGTEVNLAEVAKQKQNSIPNEKNPNSEQDVIIEPVNGIGIDKEEDLKTSPIVDDVKVEQELKVEKPSTNEVEVTADNTNVTNEQSNVEVKAEPVDDGPVDDGIQCDNGTLAEPSSVEVLEVKKETNNDLNQIVDKVANIVLNDPTTPTKTTTTTTTKPNDVIVDDQNLATVQDQPNPISEPSISGDKMESDTNVKCVEQPKQSVIEHNGSGVLSSNDQTSIQPNSDESMTTTETKDDDEHDKNHELSDQQDNTNLSRNSSQNGPRVYDSEFLRSLRNQASDYAVEISNQDNIREIIKRNDNNKVPSHDMFIPNFANQGRQMQNDYRNKSQQGIRRISQPSKNFNDKSRKIASTSLMNEYYGNNENAWKPGKLASDDPVEMETEKLLKNVRAILNKLTPQNYQTLLEQFKKLEVDTRDRLTRIIDLIFEKAVKEPAFVVQYAGFCAQLAHISVTSDPGENGEVKKIGFKYLLIRKCEQTFFSGMYADIENLDERVKEIEDCSDEAKMKALEEILDDDKRLSRKRAVGNIKLIAELYKLNMLSVNIMFSCFETLLRYQHEDYIECLCALITNIGKNFTEAIKDKQDKKDIQLFEKIMNKLKEIYEQKNELKVSSRIRFMILDLLDLKDNRWVPRRKAEGPKTIAQVHRDMEEEARQKAIELNEMKRRKQLDMNQSQDEWQQVTNKRKSNNNIPPKLVNLNAMKDALNATKSSSSKFGQFAMGSHGGSNSQSRSSSSNYENKYQALSGEKNARSHSTFHDSLNASVQSLRRDERKTSDVTNYYQSNRDGSLPNSRNSSMHSEIIDSKSDIDISKEAFEKETADLFNEYISKHDFNQALQNLVKFCSKSRFHLFVYKSLTIALEKHIDTRHIWGEFLAQMFLQPIYPCLEIFEGLKCSFSNYQDLDLPKYWEFVGEIIGLILVKVYEADSSRSKDVFREVSKALGEVAGKDYLRLTNSVKQTINDKIENRLASEIIAQLQPSAGHQLNAKNDIRQPNDNVESKAIEFLDKYLKSNSNISTLEKEFSVTEPSFIRALFYQIFKRITEHSAKFELNSRQIDILVHYVKDQKTQIELLMIVCELWNDLNKPHDFLPRLFQLLHNENLIDKSAYREWSNDKRTNGAASAAVTRFFKTVLQI</sequence>
<feature type="compositionally biased region" description="Polar residues" evidence="2">
    <location>
        <begin position="973"/>
        <end position="982"/>
    </location>
</feature>
<dbReference type="GO" id="GO:0006417">
    <property type="term" value="P:regulation of translation"/>
    <property type="evidence" value="ECO:0007669"/>
    <property type="project" value="UniProtKB-KW"/>
</dbReference>
<feature type="region of interest" description="Disordered" evidence="2">
    <location>
        <begin position="383"/>
        <end position="410"/>
    </location>
</feature>
<keyword evidence="1" id="KW-0810">Translation regulation</keyword>
<dbReference type="GO" id="GO:0003743">
    <property type="term" value="F:translation initiation factor activity"/>
    <property type="evidence" value="ECO:0007669"/>
    <property type="project" value="TreeGrafter"/>
</dbReference>
<dbReference type="Gene3D" id="1.25.40.180">
    <property type="match status" value="3"/>
</dbReference>
<organism evidence="4 5">
    <name type="scientific">Blomia tropicalis</name>
    <name type="common">Mite</name>
    <dbReference type="NCBI Taxonomy" id="40697"/>
    <lineage>
        <taxon>Eukaryota</taxon>
        <taxon>Metazoa</taxon>
        <taxon>Ecdysozoa</taxon>
        <taxon>Arthropoda</taxon>
        <taxon>Chelicerata</taxon>
        <taxon>Arachnida</taxon>
        <taxon>Acari</taxon>
        <taxon>Acariformes</taxon>
        <taxon>Sarcoptiformes</taxon>
        <taxon>Astigmata</taxon>
        <taxon>Glycyphagoidea</taxon>
        <taxon>Echimyopodidae</taxon>
        <taxon>Blomia</taxon>
    </lineage>
</organism>